<organism evidence="2">
    <name type="scientific">Pinus monticola</name>
    <name type="common">Western white pine</name>
    <name type="synonym">Strobus monticola</name>
    <dbReference type="NCBI Taxonomy" id="3345"/>
    <lineage>
        <taxon>Eukaryota</taxon>
        <taxon>Viridiplantae</taxon>
        <taxon>Streptophyta</taxon>
        <taxon>Embryophyta</taxon>
        <taxon>Tracheophyta</taxon>
        <taxon>Spermatophyta</taxon>
        <taxon>Pinopsida</taxon>
        <taxon>Pinidae</taxon>
        <taxon>Conifers I</taxon>
        <taxon>Pinales</taxon>
        <taxon>Pinaceae</taxon>
        <taxon>Pinus</taxon>
        <taxon>Pinus subgen. Strobus</taxon>
    </lineage>
</organism>
<feature type="domain" description="NB-ARC" evidence="1">
    <location>
        <begin position="1"/>
        <end position="146"/>
    </location>
</feature>
<name>Q6WE82_PINMO</name>
<gene>
    <name evidence="2" type="primary">RGA</name>
</gene>
<proteinExistence type="predicted"/>
<reference evidence="2" key="1">
    <citation type="journal article" date="2003" name="Mol. Genet. Genomics">
        <title>Isolation, genetic variation and expression of TIR-NBS-LRR resistance gene analogs from western white pine ( Pinus monticola Dougl. ex. D. Don.).</title>
        <authorList>
            <person name="Liu J.-J."/>
            <person name="Ekramoddoullah A.K.M."/>
        </authorList>
    </citation>
    <scope>NUCLEOTIDE SEQUENCE</scope>
</reference>
<dbReference type="PANTHER" id="PTHR11017">
    <property type="entry name" value="LEUCINE-RICH REPEAT-CONTAINING PROTEIN"/>
    <property type="match status" value="1"/>
</dbReference>
<feature type="non-terminal residue" evidence="2">
    <location>
        <position position="1"/>
    </location>
</feature>
<dbReference type="SUPFAM" id="SSF52540">
    <property type="entry name" value="P-loop containing nucleoside triphosphate hydrolases"/>
    <property type="match status" value="1"/>
</dbReference>
<dbReference type="Pfam" id="PF00931">
    <property type="entry name" value="NB-ARC"/>
    <property type="match status" value="1"/>
</dbReference>
<evidence type="ECO:0000259" key="1">
    <source>
        <dbReference type="Pfam" id="PF00931"/>
    </source>
</evidence>
<evidence type="ECO:0000313" key="2">
    <source>
        <dbReference type="EMBL" id="AAQ57137.1"/>
    </source>
</evidence>
<dbReference type="GO" id="GO:0043531">
    <property type="term" value="F:ADP binding"/>
    <property type="evidence" value="ECO:0007669"/>
    <property type="project" value="InterPro"/>
</dbReference>
<dbReference type="InterPro" id="IPR027417">
    <property type="entry name" value="P-loop_NTPase"/>
</dbReference>
<dbReference type="InterPro" id="IPR044974">
    <property type="entry name" value="Disease_R_plants"/>
</dbReference>
<dbReference type="GO" id="GO:0006952">
    <property type="term" value="P:defense response"/>
    <property type="evidence" value="ECO:0007669"/>
    <property type="project" value="InterPro"/>
</dbReference>
<dbReference type="EMBL" id="AY294064">
    <property type="protein sequence ID" value="AAQ57137.1"/>
    <property type="molecule type" value="Genomic_DNA"/>
</dbReference>
<dbReference type="Gene3D" id="3.40.50.300">
    <property type="entry name" value="P-loop containing nucleotide triphosphate hydrolases"/>
    <property type="match status" value="1"/>
</dbReference>
<sequence length="171" mass="19079">GGVGKTTLAKEFYNRERSHYSKCYFLYDVRDNADKGSLNLLQKELLSSLCGWDKPIVSVDEGIGILKKHISTPNVLLILDDVDKADQVYELLPDLTLLHPDTLVLITSRYRDVLISSGVEESSIYMLTGLTTQHSHELFCLHSFNRPHAAPAFESLVQKFVEACGGLPLSL</sequence>
<protein>
    <submittedName>
        <fullName evidence="2">Putative NBS-LRR protein G8501</fullName>
    </submittedName>
</protein>
<dbReference type="PANTHER" id="PTHR11017:SF385">
    <property type="entry name" value="DISEASE RESISTANCE PROTEIN (TIR-NBS-LRR CLASS)-RELATED"/>
    <property type="match status" value="1"/>
</dbReference>
<feature type="non-terminal residue" evidence="2">
    <location>
        <position position="171"/>
    </location>
</feature>
<dbReference type="InterPro" id="IPR002182">
    <property type="entry name" value="NB-ARC"/>
</dbReference>
<accession>Q6WE82</accession>
<dbReference type="AlphaFoldDB" id="Q6WE82"/>